<gene>
    <name evidence="1" type="ORF">FUA22_08955</name>
</gene>
<comment type="caution">
    <text evidence="1">The sequence shown here is derived from an EMBL/GenBank/DDBJ whole genome shotgun (WGS) entry which is preliminary data.</text>
</comment>
<dbReference type="EMBL" id="VRKQ01000010">
    <property type="protein sequence ID" value="TXG36700.1"/>
    <property type="molecule type" value="Genomic_DNA"/>
</dbReference>
<name>A0A5C7GG32_9FLAO</name>
<protein>
    <submittedName>
        <fullName evidence="1">Uncharacterized protein</fullName>
    </submittedName>
</protein>
<dbReference type="RefSeq" id="WP_147767625.1">
    <property type="nucleotide sequence ID" value="NZ_VRKQ01000010.1"/>
</dbReference>
<proteinExistence type="predicted"/>
<dbReference type="OrthoDB" id="1366700at2"/>
<sequence>MKKIKITSLIISSLILNSCLNLRSCPEEISGKFVCKNNPSAENYLLLNKDGTFEHFYKEDSITLKQNGTWKRSNDGYCKIELSEWNSYNENGADFEKFGNGLFWINGKYLDMTPDGNSRSSFEKSKK</sequence>
<evidence type="ECO:0000313" key="2">
    <source>
        <dbReference type="Proteomes" id="UP000321080"/>
    </source>
</evidence>
<dbReference type="AlphaFoldDB" id="A0A5C7GG32"/>
<dbReference type="Proteomes" id="UP000321080">
    <property type="component" value="Unassembled WGS sequence"/>
</dbReference>
<accession>A0A5C7GG32</accession>
<keyword evidence="2" id="KW-1185">Reference proteome</keyword>
<reference evidence="1 2" key="1">
    <citation type="submission" date="2019-08" db="EMBL/GenBank/DDBJ databases">
        <title>Seonamhaeicola sediminis sp. nov., isolated from marine sediment.</title>
        <authorList>
            <person name="Cao W.R."/>
        </authorList>
    </citation>
    <scope>NUCLEOTIDE SEQUENCE [LARGE SCALE GENOMIC DNA]</scope>
    <source>
        <strain evidence="1 2">1505</strain>
    </source>
</reference>
<organism evidence="1 2">
    <name type="scientific">Seonamhaeicola maritimus</name>
    <dbReference type="NCBI Taxonomy" id="2591822"/>
    <lineage>
        <taxon>Bacteria</taxon>
        <taxon>Pseudomonadati</taxon>
        <taxon>Bacteroidota</taxon>
        <taxon>Flavobacteriia</taxon>
        <taxon>Flavobacteriales</taxon>
        <taxon>Flavobacteriaceae</taxon>
    </lineage>
</organism>
<evidence type="ECO:0000313" key="1">
    <source>
        <dbReference type="EMBL" id="TXG36700.1"/>
    </source>
</evidence>